<keyword evidence="3" id="KW-1185">Reference proteome</keyword>
<feature type="region of interest" description="Disordered" evidence="1">
    <location>
        <begin position="362"/>
        <end position="442"/>
    </location>
</feature>
<feature type="compositionally biased region" description="Basic and acidic residues" evidence="1">
    <location>
        <begin position="549"/>
        <end position="562"/>
    </location>
</feature>
<organism evidence="2 3">
    <name type="scientific">Rhizodiscina lignyota</name>
    <dbReference type="NCBI Taxonomy" id="1504668"/>
    <lineage>
        <taxon>Eukaryota</taxon>
        <taxon>Fungi</taxon>
        <taxon>Dikarya</taxon>
        <taxon>Ascomycota</taxon>
        <taxon>Pezizomycotina</taxon>
        <taxon>Dothideomycetes</taxon>
        <taxon>Pleosporomycetidae</taxon>
        <taxon>Aulographales</taxon>
        <taxon>Rhizodiscinaceae</taxon>
        <taxon>Rhizodiscina</taxon>
    </lineage>
</organism>
<feature type="region of interest" description="Disordered" evidence="1">
    <location>
        <begin position="504"/>
        <end position="562"/>
    </location>
</feature>
<gene>
    <name evidence="2" type="ORF">NA57DRAFT_52593</name>
</gene>
<reference evidence="2" key="1">
    <citation type="journal article" date="2020" name="Stud. Mycol.">
        <title>101 Dothideomycetes genomes: a test case for predicting lifestyles and emergence of pathogens.</title>
        <authorList>
            <person name="Haridas S."/>
            <person name="Albert R."/>
            <person name="Binder M."/>
            <person name="Bloem J."/>
            <person name="Labutti K."/>
            <person name="Salamov A."/>
            <person name="Andreopoulos B."/>
            <person name="Baker S."/>
            <person name="Barry K."/>
            <person name="Bills G."/>
            <person name="Bluhm B."/>
            <person name="Cannon C."/>
            <person name="Castanera R."/>
            <person name="Culley D."/>
            <person name="Daum C."/>
            <person name="Ezra D."/>
            <person name="Gonzalez J."/>
            <person name="Henrissat B."/>
            <person name="Kuo A."/>
            <person name="Liang C."/>
            <person name="Lipzen A."/>
            <person name="Lutzoni F."/>
            <person name="Magnuson J."/>
            <person name="Mondo S."/>
            <person name="Nolan M."/>
            <person name="Ohm R."/>
            <person name="Pangilinan J."/>
            <person name="Park H.-J."/>
            <person name="Ramirez L."/>
            <person name="Alfaro M."/>
            <person name="Sun H."/>
            <person name="Tritt A."/>
            <person name="Yoshinaga Y."/>
            <person name="Zwiers L.-H."/>
            <person name="Turgeon B."/>
            <person name="Goodwin S."/>
            <person name="Spatafora J."/>
            <person name="Crous P."/>
            <person name="Grigoriev I."/>
        </authorList>
    </citation>
    <scope>NUCLEOTIDE SEQUENCE</scope>
    <source>
        <strain evidence="2">CBS 133067</strain>
    </source>
</reference>
<dbReference type="Proteomes" id="UP000799772">
    <property type="component" value="Unassembled WGS sequence"/>
</dbReference>
<feature type="compositionally biased region" description="Basic and acidic residues" evidence="1">
    <location>
        <begin position="505"/>
        <end position="523"/>
    </location>
</feature>
<feature type="region of interest" description="Disordered" evidence="1">
    <location>
        <begin position="34"/>
        <end position="56"/>
    </location>
</feature>
<evidence type="ECO:0000313" key="2">
    <source>
        <dbReference type="EMBL" id="KAF2103056.1"/>
    </source>
</evidence>
<feature type="compositionally biased region" description="Basic and acidic residues" evidence="1">
    <location>
        <begin position="364"/>
        <end position="373"/>
    </location>
</feature>
<feature type="compositionally biased region" description="Basic and acidic residues" evidence="1">
    <location>
        <begin position="532"/>
        <end position="542"/>
    </location>
</feature>
<feature type="compositionally biased region" description="Polar residues" evidence="1">
    <location>
        <begin position="289"/>
        <end position="299"/>
    </location>
</feature>
<comment type="caution">
    <text evidence="2">The sequence shown here is derived from an EMBL/GenBank/DDBJ whole genome shotgun (WGS) entry which is preliminary data.</text>
</comment>
<protein>
    <submittedName>
        <fullName evidence="2">Uncharacterized protein</fullName>
    </submittedName>
</protein>
<dbReference type="EMBL" id="ML978122">
    <property type="protein sequence ID" value="KAF2103056.1"/>
    <property type="molecule type" value="Genomic_DNA"/>
</dbReference>
<feature type="compositionally biased region" description="Low complexity" evidence="1">
    <location>
        <begin position="300"/>
        <end position="329"/>
    </location>
</feature>
<feature type="region of interest" description="Disordered" evidence="1">
    <location>
        <begin position="278"/>
        <end position="337"/>
    </location>
</feature>
<sequence>MPSGVQKDIGAVGAHNEQLHHPPYEPQHYLLPPDTVNGYGDQVHYDPPESQPYRPLHISNAQGEQLHTQSPDSQPLPLPLSVNNEPRRGVFRYPDYQGFFQNGHEAYEHMNLRVELDEDPEEAVAISRYKHYAGHYVGELYYAMINTIDVREQTSNAYLNVAKGLIADKDFEAAAWLLLEALIRRHEDGPLQKFEKTLKMAPGDKHLSIDDRFNTMRDCLRIDKLICEDVLKRNKTEAFVHAPLCALKTKKSNKNINEVRSGVIAKGKAAMGLHRQKEPATLSGRSHGHSSTESVVVPTSNLPSSNRPPSNLPPSHTTLHPHPVTTYPTSLGVQSQPQYTPSAHLIGVSGYSNAYVMPRPMSRSVEHGEDPDSGKNGQLQPHGIPSPVSSMHHHSDSLDSILTHSSSLSQRVQPPPMLDLATKKGASRDHEEPSANLLDYNFPSSLPPNSAMAAFTQFTGFQSPQMLNEPQKLPPPTRAVAGAHGLPPLTPLIYTPTTMFGHSLSDVRDEPLSHEGGKRKCDDSPESDDSLFEERHDEEGRGRRPNNKVHRESLDSKRFKMS</sequence>
<feature type="region of interest" description="Disordered" evidence="1">
    <location>
        <begin position="465"/>
        <end position="484"/>
    </location>
</feature>
<feature type="compositionally biased region" description="Low complexity" evidence="1">
    <location>
        <begin position="398"/>
        <end position="409"/>
    </location>
</feature>
<evidence type="ECO:0000256" key="1">
    <source>
        <dbReference type="SAM" id="MobiDB-lite"/>
    </source>
</evidence>
<evidence type="ECO:0000313" key="3">
    <source>
        <dbReference type="Proteomes" id="UP000799772"/>
    </source>
</evidence>
<accession>A0A9P4IK44</accession>
<dbReference type="AlphaFoldDB" id="A0A9P4IK44"/>
<name>A0A9P4IK44_9PEZI</name>
<proteinExistence type="predicted"/>